<evidence type="ECO:0000313" key="2">
    <source>
        <dbReference type="EMBL" id="KAF4754865.1"/>
    </source>
</evidence>
<evidence type="ECO:0000256" key="1">
    <source>
        <dbReference type="SAM" id="MobiDB-lite"/>
    </source>
</evidence>
<evidence type="ECO:0000313" key="3">
    <source>
        <dbReference type="Proteomes" id="UP000553632"/>
    </source>
</evidence>
<feature type="region of interest" description="Disordered" evidence="1">
    <location>
        <begin position="1439"/>
        <end position="1470"/>
    </location>
</feature>
<accession>A0A7J6UCD4</accession>
<protein>
    <submittedName>
        <fullName evidence="2">Uncharacterized protein</fullName>
    </submittedName>
</protein>
<feature type="region of interest" description="Disordered" evidence="1">
    <location>
        <begin position="1"/>
        <end position="22"/>
    </location>
</feature>
<sequence length="1494" mass="161115">MSRRKAVAQDSEGSDDGAAKVGTAEGDGFHSWSSRNILDYFARLSWLVAENKIPFSGGDERIASALISSVPLDQLSPSQLTSYLSSTVRLQSTDAGLCPKLPSLALVLPAARISSARVASELLAATVKCRMVMSDEDCAEVLGLINDLLRRENLTLESARTLATLLWCTARVCGGKVVSGSPRVADILGCSTALLESWAYLSTTSSSRVKVEDASMILWSYAKVCGEGPWGERVIRALDSLLENPPARFEVADACLSMWAVSKLSRDTAVVERILGPCEDVIKRFLDQGSYLSPAGMTMVTSAAARLQRKPVVWPPPVQVMLKMSSTQLTSIFRTAEKLGWCEEFQAAVLEVAVRHPSYVDLVSSLSRVPLARDTLTIVLESLPEKIWKISGEDFVRLLTALESSGHARRQIPLLLRTALQPDQLSIDSILSTLDVAAKLGGSLPLPHLLEWVYSESAQLATLPLSQRIGIVRAVGALDPSKGLMAVDDLTSDPSDEPILISALCAGLGYLARPPPDLIEVAHRAAEVAPRLSGVGLAMMTKVFAKHRVAIPGLLAALLEAGPAAEGYDDPARCLMVVYLQRLDCLQQNKVVESLLKSVKDFHSVGLEELVLMVCAVDDELGDLEVVQSARLAMEQAISEVCESIRRGDCRTLASKHGVKRLDGQFIGKVLTQLGSTLLEIDEGLSTDRMELVVFLLASGQQCRVGVYQRTASPAGLFDEGIQFVRSPYKAKQASYALSDRIKKATTIDQLVRILRTLRASAIESDSLMDDLMTAQNRLDWLTRAAFFGGWRYGYDRIPEEIKSQIFKPLEPDDLAPAHLRQYLAAVLKLDVSSSVPLPSATAVHAAAGEGSLTEVAQLLKVCVRAGVDVGLILQEVHRRILELSMLDTESLRSLSSTAWAAAQMEVHHPKHPAPALVLSHIAGLLRCSLSDPALKLSLPVASEILWSFATSPSVLPSLGRQVALAVEASILKDFSGDGSPRELATIMWSLARLDAVGELFSLCESTLSAMPLESLSPAVITMACSALGRARRVPPPPALWPPSCADLTATQLATVVRASAVLGWSDAIETAVKTALSDHPLYEALPLLLALSAVPAARELLVVALDESLPDSLDAWPASAAVDLVTVLSRSPSHQARMLEACELVRLNMLSADECCSLLTALASSGVYDGRVVEGVLRQVEGRLQKDLSPSHKAALMKAYATLLPSAIGDIWERIASSNDLADSRLVAATCWALGNRSLPTAHHLRTLSPSACRAMKDFDGVEVANVARAFAKHRVRSEGLIEAIVEAVRGCPPRMDDRARCSILWSLRRLGGLTEDTLTFLLNTMGDLRYLAAQELVALANATHSMSAACPKYDDIRTGMEELLDELAIAVRSGDISKVEDCKICNVGPAFVGELLRRLKIPYEITALHETPEQHIGVADTQVTLTFSDQFSQTSVLSFPSGSDCSRPTAYEDEVDSPSKGFGGHDRSHHGELKALRHLVGVIGGENFSQLT</sequence>
<dbReference type="EMBL" id="JABANO010004633">
    <property type="protein sequence ID" value="KAF4754865.1"/>
    <property type="molecule type" value="Genomic_DNA"/>
</dbReference>
<reference evidence="2 3" key="1">
    <citation type="submission" date="2020-04" db="EMBL/GenBank/DDBJ databases">
        <title>Perkinsus olseni comparative genomics.</title>
        <authorList>
            <person name="Bogema D.R."/>
        </authorList>
    </citation>
    <scope>NUCLEOTIDE SEQUENCE [LARGE SCALE GENOMIC DNA]</scope>
    <source>
        <strain evidence="2 3">ATCC PRA-207</strain>
    </source>
</reference>
<organism evidence="2 3">
    <name type="scientific">Perkinsus olseni</name>
    <name type="common">Perkinsus atlanticus</name>
    <dbReference type="NCBI Taxonomy" id="32597"/>
    <lineage>
        <taxon>Eukaryota</taxon>
        <taxon>Sar</taxon>
        <taxon>Alveolata</taxon>
        <taxon>Perkinsozoa</taxon>
        <taxon>Perkinsea</taxon>
        <taxon>Perkinsida</taxon>
        <taxon>Perkinsidae</taxon>
        <taxon>Perkinsus</taxon>
    </lineage>
</organism>
<gene>
    <name evidence="2" type="ORF">FOZ63_028171</name>
</gene>
<feature type="compositionally biased region" description="Polar residues" evidence="1">
    <location>
        <begin position="1439"/>
        <end position="1448"/>
    </location>
</feature>
<name>A0A7J6UCD4_PEROL</name>
<dbReference type="Proteomes" id="UP000553632">
    <property type="component" value="Unassembled WGS sequence"/>
</dbReference>
<comment type="caution">
    <text evidence="2">The sequence shown here is derived from an EMBL/GenBank/DDBJ whole genome shotgun (WGS) entry which is preliminary data.</text>
</comment>
<feature type="non-terminal residue" evidence="2">
    <location>
        <position position="1494"/>
    </location>
</feature>
<keyword evidence="3" id="KW-1185">Reference proteome</keyword>
<proteinExistence type="predicted"/>